<dbReference type="RefSeq" id="WP_157690406.1">
    <property type="nucleotide sequence ID" value="NZ_CP034345.1"/>
</dbReference>
<reference evidence="11 12" key="1">
    <citation type="submission" date="2018-12" db="EMBL/GenBank/DDBJ databases">
        <title>Complete genome sequence of Haloplanus rallus MBLA0036.</title>
        <authorList>
            <person name="Nam Y.-d."/>
            <person name="Kang J."/>
            <person name="Chung W.-H."/>
            <person name="Park Y.S."/>
        </authorList>
    </citation>
    <scope>NUCLEOTIDE SEQUENCE [LARGE SCALE GENOMIC DNA]</scope>
    <source>
        <strain evidence="11 12">MBLA0036</strain>
    </source>
</reference>
<dbReference type="GO" id="GO:0006220">
    <property type="term" value="P:pyrimidine nucleotide metabolic process"/>
    <property type="evidence" value="ECO:0007669"/>
    <property type="project" value="UniProtKB-UniRule"/>
</dbReference>
<evidence type="ECO:0000256" key="3">
    <source>
        <dbReference type="ARBA" id="ARBA00022490"/>
    </source>
</evidence>
<evidence type="ECO:0000256" key="1">
    <source>
        <dbReference type="ARBA" id="ARBA00004496"/>
    </source>
</evidence>
<dbReference type="Pfam" id="PF13189">
    <property type="entry name" value="Cytidylate_kin2"/>
    <property type="match status" value="1"/>
</dbReference>
<dbReference type="EC" id="2.7.4.25" evidence="10"/>
<dbReference type="GO" id="GO:0005737">
    <property type="term" value="C:cytoplasm"/>
    <property type="evidence" value="ECO:0007669"/>
    <property type="project" value="UniProtKB-SubCell"/>
</dbReference>
<evidence type="ECO:0000256" key="2">
    <source>
        <dbReference type="ARBA" id="ARBA00011005"/>
    </source>
</evidence>
<dbReference type="NCBIfam" id="TIGR02173">
    <property type="entry name" value="cyt_kin_arch"/>
    <property type="match status" value="1"/>
</dbReference>
<dbReference type="GO" id="GO:0036430">
    <property type="term" value="F:CMP kinase activity"/>
    <property type="evidence" value="ECO:0007669"/>
    <property type="project" value="RHEA"/>
</dbReference>
<dbReference type="OrthoDB" id="31096at2157"/>
<comment type="similarity">
    <text evidence="2 10">Belongs to the cytidylate kinase family. Type 2 subfamily.</text>
</comment>
<dbReference type="GO" id="GO:0036431">
    <property type="term" value="F:dCMP kinase activity"/>
    <property type="evidence" value="ECO:0007669"/>
    <property type="project" value="InterPro"/>
</dbReference>
<keyword evidence="4 10" id="KW-0808">Transferase</keyword>
<evidence type="ECO:0000313" key="11">
    <source>
        <dbReference type="EMBL" id="QGX95946.1"/>
    </source>
</evidence>
<dbReference type="GeneID" id="99243652"/>
<organism evidence="11 12">
    <name type="scientific">Haloplanus rallus</name>
    <dbReference type="NCBI Taxonomy" id="1816183"/>
    <lineage>
        <taxon>Archaea</taxon>
        <taxon>Methanobacteriati</taxon>
        <taxon>Methanobacteriota</taxon>
        <taxon>Stenosarchaea group</taxon>
        <taxon>Halobacteria</taxon>
        <taxon>Halobacteriales</taxon>
        <taxon>Haloferacaceae</taxon>
        <taxon>Haloplanus</taxon>
    </lineage>
</organism>
<dbReference type="Proteomes" id="UP000428325">
    <property type="component" value="Chromosome"/>
</dbReference>
<comment type="catalytic activity">
    <reaction evidence="9 10">
        <text>CMP + ATP = CDP + ADP</text>
        <dbReference type="Rhea" id="RHEA:11600"/>
        <dbReference type="ChEBI" id="CHEBI:30616"/>
        <dbReference type="ChEBI" id="CHEBI:58069"/>
        <dbReference type="ChEBI" id="CHEBI:60377"/>
        <dbReference type="ChEBI" id="CHEBI:456216"/>
        <dbReference type="EC" id="2.7.4.25"/>
    </reaction>
</comment>
<evidence type="ECO:0000256" key="4">
    <source>
        <dbReference type="ARBA" id="ARBA00022679"/>
    </source>
</evidence>
<protein>
    <recommendedName>
        <fullName evidence="10">Cytidylate kinase</fullName>
        <shortName evidence="10">CK</shortName>
        <ecNumber evidence="10">2.7.4.25</ecNumber>
    </recommendedName>
    <alternativeName>
        <fullName evidence="10">Cytidine monophosphate kinase</fullName>
        <shortName evidence="10">CMP kinase</shortName>
    </alternativeName>
</protein>
<dbReference type="InterPro" id="IPR011892">
    <property type="entry name" value="Cyt_kin_arch"/>
</dbReference>
<dbReference type="InterPro" id="IPR011994">
    <property type="entry name" value="Cytidylate_kinase_dom"/>
</dbReference>
<evidence type="ECO:0000256" key="7">
    <source>
        <dbReference type="ARBA" id="ARBA00022840"/>
    </source>
</evidence>
<sequence length="193" mass="21787">MLLTVSGPAGSGKSTTAAGLAEALDLEHVSGGDIFRDLAAERGYSPVEFNELAEEDERIDRDLDRRLYEIARDRDDLVLESRLAGWLAGDHADFRLWLDAPIDVRGARIADREGKSVQRAREETERRERSEHKRYADYYGIDIDDLSIYDFVVNTARWTAEDVHAILTSAIERYDPAADEGRYPVAVVDDFQP</sequence>
<gene>
    <name evidence="10" type="primary">cmk</name>
    <name evidence="11" type="ORF">EI982_14725</name>
</gene>
<comment type="subcellular location">
    <subcellularLocation>
        <location evidence="1 10">Cytoplasm</location>
    </subcellularLocation>
</comment>
<proteinExistence type="inferred from homology"/>
<evidence type="ECO:0000256" key="6">
    <source>
        <dbReference type="ARBA" id="ARBA00022777"/>
    </source>
</evidence>
<keyword evidence="3 10" id="KW-0963">Cytoplasm</keyword>
<evidence type="ECO:0000256" key="5">
    <source>
        <dbReference type="ARBA" id="ARBA00022741"/>
    </source>
</evidence>
<dbReference type="AlphaFoldDB" id="A0A6B9F611"/>
<feature type="binding site" evidence="10">
    <location>
        <begin position="7"/>
        <end position="15"/>
    </location>
    <ligand>
        <name>ATP</name>
        <dbReference type="ChEBI" id="CHEBI:30616"/>
    </ligand>
</feature>
<evidence type="ECO:0000256" key="10">
    <source>
        <dbReference type="HAMAP-Rule" id="MF_00239"/>
    </source>
</evidence>
<keyword evidence="6 10" id="KW-0418">Kinase</keyword>
<dbReference type="KEGG" id="hra:EI982_14725"/>
<dbReference type="HAMAP" id="MF_00239">
    <property type="entry name" value="Cytidyl_kinase_type2"/>
    <property type="match status" value="1"/>
</dbReference>
<dbReference type="EMBL" id="CP034345">
    <property type="protein sequence ID" value="QGX95946.1"/>
    <property type="molecule type" value="Genomic_DNA"/>
</dbReference>
<dbReference type="InterPro" id="IPR027417">
    <property type="entry name" value="P-loop_NTPase"/>
</dbReference>
<evidence type="ECO:0000256" key="9">
    <source>
        <dbReference type="ARBA" id="ARBA00048478"/>
    </source>
</evidence>
<accession>A0A6B9F611</accession>
<dbReference type="GO" id="GO:0005524">
    <property type="term" value="F:ATP binding"/>
    <property type="evidence" value="ECO:0007669"/>
    <property type="project" value="UniProtKB-UniRule"/>
</dbReference>
<dbReference type="SUPFAM" id="SSF52540">
    <property type="entry name" value="P-loop containing nucleoside triphosphate hydrolases"/>
    <property type="match status" value="1"/>
</dbReference>
<name>A0A6B9F611_9EURY</name>
<keyword evidence="12" id="KW-1185">Reference proteome</keyword>
<comment type="catalytic activity">
    <reaction evidence="8 10">
        <text>dCMP + ATP = dCDP + ADP</text>
        <dbReference type="Rhea" id="RHEA:25094"/>
        <dbReference type="ChEBI" id="CHEBI:30616"/>
        <dbReference type="ChEBI" id="CHEBI:57566"/>
        <dbReference type="ChEBI" id="CHEBI:58593"/>
        <dbReference type="ChEBI" id="CHEBI:456216"/>
        <dbReference type="EC" id="2.7.4.25"/>
    </reaction>
</comment>
<dbReference type="Gene3D" id="3.40.50.300">
    <property type="entry name" value="P-loop containing nucleotide triphosphate hydrolases"/>
    <property type="match status" value="1"/>
</dbReference>
<evidence type="ECO:0000313" key="12">
    <source>
        <dbReference type="Proteomes" id="UP000428325"/>
    </source>
</evidence>
<dbReference type="CDD" id="cd02020">
    <property type="entry name" value="CMPK"/>
    <property type="match status" value="1"/>
</dbReference>
<evidence type="ECO:0000256" key="8">
    <source>
        <dbReference type="ARBA" id="ARBA00047615"/>
    </source>
</evidence>
<keyword evidence="5 10" id="KW-0547">Nucleotide-binding</keyword>
<keyword evidence="7 10" id="KW-0067">ATP-binding</keyword>